<evidence type="ECO:0000256" key="2">
    <source>
        <dbReference type="ARBA" id="ARBA00006275"/>
    </source>
</evidence>
<feature type="signal peptide" evidence="6">
    <location>
        <begin position="1"/>
        <end position="21"/>
    </location>
</feature>
<evidence type="ECO:0000259" key="8">
    <source>
        <dbReference type="Pfam" id="PF14322"/>
    </source>
</evidence>
<keyword evidence="4" id="KW-0472">Membrane</keyword>
<organism evidence="9 10">
    <name type="scientific">Leeuwenhoekiella blandensis (strain CECT 7118 / CCUG 51940 / KCTC 22103 / MED217)</name>
    <name type="common">Flavobacterium sp. (strain MED217)</name>
    <dbReference type="NCBI Taxonomy" id="398720"/>
    <lineage>
        <taxon>Bacteria</taxon>
        <taxon>Pseudomonadati</taxon>
        <taxon>Bacteroidota</taxon>
        <taxon>Flavobacteriia</taxon>
        <taxon>Flavobacteriales</taxon>
        <taxon>Flavobacteriaceae</taxon>
        <taxon>Leeuwenhoekiella</taxon>
    </lineage>
</organism>
<dbReference type="InterPro" id="IPR033985">
    <property type="entry name" value="SusD-like_N"/>
</dbReference>
<keyword evidence="5" id="KW-0998">Cell outer membrane</keyword>
<dbReference type="RefSeq" id="WP_009779921.1">
    <property type="nucleotide sequence ID" value="NZ_CH672395.1"/>
</dbReference>
<feature type="domain" description="SusD-like N-terminal" evidence="8">
    <location>
        <begin position="24"/>
        <end position="218"/>
    </location>
</feature>
<dbReference type="Pfam" id="PF14322">
    <property type="entry name" value="SusD-like_3"/>
    <property type="match status" value="1"/>
</dbReference>
<keyword evidence="10" id="KW-1185">Reference proteome</keyword>
<dbReference type="InterPro" id="IPR011990">
    <property type="entry name" value="TPR-like_helical_dom_sf"/>
</dbReference>
<dbReference type="EMBL" id="AANC01000005">
    <property type="protein sequence ID" value="EAQ49272.1"/>
    <property type="molecule type" value="Genomic_DNA"/>
</dbReference>
<evidence type="ECO:0000313" key="10">
    <source>
        <dbReference type="Proteomes" id="UP000001601"/>
    </source>
</evidence>
<dbReference type="Proteomes" id="UP000001601">
    <property type="component" value="Unassembled WGS sequence"/>
</dbReference>
<accession>A3XME9</accession>
<evidence type="ECO:0000256" key="5">
    <source>
        <dbReference type="ARBA" id="ARBA00023237"/>
    </source>
</evidence>
<evidence type="ECO:0000256" key="3">
    <source>
        <dbReference type="ARBA" id="ARBA00022729"/>
    </source>
</evidence>
<keyword evidence="3 6" id="KW-0732">Signal</keyword>
<dbReference type="AlphaFoldDB" id="A3XME9"/>
<comment type="subcellular location">
    <subcellularLocation>
        <location evidence="1">Cell outer membrane</location>
    </subcellularLocation>
</comment>
<gene>
    <name evidence="9" type="ORF">MED217_07701</name>
</gene>
<evidence type="ECO:0000256" key="1">
    <source>
        <dbReference type="ARBA" id="ARBA00004442"/>
    </source>
</evidence>
<dbReference type="GO" id="GO:0009279">
    <property type="term" value="C:cell outer membrane"/>
    <property type="evidence" value="ECO:0007669"/>
    <property type="project" value="UniProtKB-SubCell"/>
</dbReference>
<dbReference type="OrthoDB" id="5694214at2"/>
<reference evidence="9 10" key="1">
    <citation type="journal article" date="2007" name="Nature">
        <title>Light stimulates growth of proteorhodopsin-containing marine Flavobacteria.</title>
        <authorList>
            <person name="Gomez-Consarnau L."/>
            <person name="Gonzalez J.M."/>
            <person name="Coll-Llado M."/>
            <person name="Gourdon P."/>
            <person name="Pascher T."/>
            <person name="Neutze R."/>
            <person name="Pedros-Alio C."/>
            <person name="Pinhassi J."/>
        </authorList>
    </citation>
    <scope>NUCLEOTIDE SEQUENCE [LARGE SCALE GENOMIC DNA]</scope>
    <source>
        <strain evidence="9 10">MED217</strain>
    </source>
</reference>
<dbReference type="SUPFAM" id="SSF48452">
    <property type="entry name" value="TPR-like"/>
    <property type="match status" value="1"/>
</dbReference>
<evidence type="ECO:0000259" key="7">
    <source>
        <dbReference type="Pfam" id="PF07980"/>
    </source>
</evidence>
<evidence type="ECO:0000313" key="9">
    <source>
        <dbReference type="EMBL" id="EAQ49272.1"/>
    </source>
</evidence>
<dbReference type="Pfam" id="PF07980">
    <property type="entry name" value="SusD_RagB"/>
    <property type="match status" value="1"/>
</dbReference>
<dbReference type="eggNOG" id="COG1395">
    <property type="taxonomic scope" value="Bacteria"/>
</dbReference>
<dbReference type="Gene3D" id="1.25.40.390">
    <property type="match status" value="1"/>
</dbReference>
<feature type="domain" description="RagB/SusD" evidence="7">
    <location>
        <begin position="400"/>
        <end position="541"/>
    </location>
</feature>
<feature type="chain" id="PRO_5002663728" evidence="6">
    <location>
        <begin position="22"/>
        <end position="542"/>
    </location>
</feature>
<dbReference type="PROSITE" id="PS51257">
    <property type="entry name" value="PROKAR_LIPOPROTEIN"/>
    <property type="match status" value="1"/>
</dbReference>
<comment type="similarity">
    <text evidence="2">Belongs to the SusD family.</text>
</comment>
<dbReference type="STRING" id="398720.MED217_07701"/>
<protein>
    <submittedName>
        <fullName evidence="9">Putative outer membrane protein, probably involved in nutrient binding</fullName>
    </submittedName>
</protein>
<evidence type="ECO:0000256" key="4">
    <source>
        <dbReference type="ARBA" id="ARBA00023136"/>
    </source>
</evidence>
<proteinExistence type="inferred from homology"/>
<comment type="caution">
    <text evidence="9">The sequence shown here is derived from an EMBL/GenBank/DDBJ whole genome shotgun (WGS) entry which is preliminary data.</text>
</comment>
<evidence type="ECO:0000256" key="6">
    <source>
        <dbReference type="SAM" id="SignalP"/>
    </source>
</evidence>
<sequence>MKIFKYALSILLLLLVFTACNDEDFLDIEPKTFYTSSNIFTSPTQVDQVLITLYSDMRAFHRDANFRHRGTDMFDVPAFRLGDTFGDYSLLNPNDWRYTNFFNFHYLVIRNANTAIDAANQEGVIYADESVKDYHLAQARFFRAYAHGTLAELYGGVPIVTELADEPRYDFERATRAETYLFAIQELEEIIPSLPDVASQPGRIVKGVANHYLSEFYLALGIETGETSYYQDAIDAASAVIDGGTYSLMTERFGSRADEEGKDVYWDLFRIDNVSYNDGNRESIWSFEIDFDAFVAGDGESVLDYPRRYMPVLRAIPGVEGTAEDVGGRGVAFDAPTPYAKDLIWENAGDDIRNSTANIQRTFYYNDPTQPNFGEPVPQSVIDENNGNGWIFPIFWKLSTDEFVGLDQGENRSNIFRDEYAVRLPETILLRAEAYMRLNQNGLAADDINLIRNRANATPVTPGEVDLDYILDERGRELLQEERRWCTLLRMGGTVAVDRIREYALNDITRATLNFDFNLWPIPQTVIDRNKDVILEQNPGWR</sequence>
<name>A3XME9_LEEBM</name>
<dbReference type="HOGENOM" id="CLU_015553_1_4_10"/>
<dbReference type="InterPro" id="IPR012944">
    <property type="entry name" value="SusD_RagB_dom"/>
</dbReference>